<feature type="signal peptide" evidence="2">
    <location>
        <begin position="1"/>
        <end position="18"/>
    </location>
</feature>
<accession>Q23RP8</accession>
<keyword evidence="1" id="KW-0472">Membrane</keyword>
<feature type="transmembrane region" description="Helical" evidence="1">
    <location>
        <begin position="160"/>
        <end position="184"/>
    </location>
</feature>
<keyword evidence="1" id="KW-1133">Transmembrane helix</keyword>
<feature type="chain" id="PRO_5004202087" evidence="2">
    <location>
        <begin position="19"/>
        <end position="199"/>
    </location>
</feature>
<keyword evidence="4" id="KW-1185">Reference proteome</keyword>
<keyword evidence="2" id="KW-0732">Signal</keyword>
<sequence length="199" mass="23408">MLLNLLTIFGLILQRVLSEETIDAHQDINKQQTTVNFSLGSPSAPQKLIVYFGTKIYPQLGQFIIDQSYTENNEFYNNQIQNYKITFYNMKKSTTAQILETFEKEDQVYDQKIQGVFVNDMLSYNKIQSKFKFVANYLIQSKQQILLKTIKIVSYSIQQFIFLLTGYFIIEILFLTFIYLFSLIQNHPSLKINKIKNYV</sequence>
<keyword evidence="1 3" id="KW-0812">Transmembrane</keyword>
<dbReference type="InParanoid" id="Q23RP8"/>
<evidence type="ECO:0000313" key="4">
    <source>
        <dbReference type="Proteomes" id="UP000009168"/>
    </source>
</evidence>
<dbReference type="AlphaFoldDB" id="Q23RP8"/>
<evidence type="ECO:0000256" key="1">
    <source>
        <dbReference type="SAM" id="Phobius"/>
    </source>
</evidence>
<organism evidence="3 4">
    <name type="scientific">Tetrahymena thermophila (strain SB210)</name>
    <dbReference type="NCBI Taxonomy" id="312017"/>
    <lineage>
        <taxon>Eukaryota</taxon>
        <taxon>Sar</taxon>
        <taxon>Alveolata</taxon>
        <taxon>Ciliophora</taxon>
        <taxon>Intramacronucleata</taxon>
        <taxon>Oligohymenophorea</taxon>
        <taxon>Hymenostomatida</taxon>
        <taxon>Tetrahymenina</taxon>
        <taxon>Tetrahymenidae</taxon>
        <taxon>Tetrahymena</taxon>
    </lineage>
</organism>
<dbReference type="RefSeq" id="XP_001019434.2">
    <property type="nucleotide sequence ID" value="XM_001019434.2"/>
</dbReference>
<dbReference type="EMBL" id="GG662643">
    <property type="protein sequence ID" value="EAR99189.2"/>
    <property type="molecule type" value="Genomic_DNA"/>
</dbReference>
<dbReference type="HOGENOM" id="CLU_2676565_0_0_1"/>
<evidence type="ECO:0000256" key="2">
    <source>
        <dbReference type="SAM" id="SignalP"/>
    </source>
</evidence>
<dbReference type="KEGG" id="tet:TTHERM_01101630"/>
<dbReference type="Proteomes" id="UP000009168">
    <property type="component" value="Unassembled WGS sequence"/>
</dbReference>
<name>Q23RP8_TETTS</name>
<evidence type="ECO:0000313" key="3">
    <source>
        <dbReference type="EMBL" id="EAR99189.2"/>
    </source>
</evidence>
<gene>
    <name evidence="3" type="ORF">TTHERM_01101630</name>
</gene>
<reference evidence="4" key="1">
    <citation type="journal article" date="2006" name="PLoS Biol.">
        <title>Macronuclear genome sequence of the ciliate Tetrahymena thermophila, a model eukaryote.</title>
        <authorList>
            <person name="Eisen J.A."/>
            <person name="Coyne R.S."/>
            <person name="Wu M."/>
            <person name="Wu D."/>
            <person name="Thiagarajan M."/>
            <person name="Wortman J.R."/>
            <person name="Badger J.H."/>
            <person name="Ren Q."/>
            <person name="Amedeo P."/>
            <person name="Jones K.M."/>
            <person name="Tallon L.J."/>
            <person name="Delcher A.L."/>
            <person name="Salzberg S.L."/>
            <person name="Silva J.C."/>
            <person name="Haas B.J."/>
            <person name="Majoros W.H."/>
            <person name="Farzad M."/>
            <person name="Carlton J.M."/>
            <person name="Smith R.K. Jr."/>
            <person name="Garg J."/>
            <person name="Pearlman R.E."/>
            <person name="Karrer K.M."/>
            <person name="Sun L."/>
            <person name="Manning G."/>
            <person name="Elde N.C."/>
            <person name="Turkewitz A.P."/>
            <person name="Asai D.J."/>
            <person name="Wilkes D.E."/>
            <person name="Wang Y."/>
            <person name="Cai H."/>
            <person name="Collins K."/>
            <person name="Stewart B.A."/>
            <person name="Lee S.R."/>
            <person name="Wilamowska K."/>
            <person name="Weinberg Z."/>
            <person name="Ruzzo W.L."/>
            <person name="Wloga D."/>
            <person name="Gaertig J."/>
            <person name="Frankel J."/>
            <person name="Tsao C.-C."/>
            <person name="Gorovsky M.A."/>
            <person name="Keeling P.J."/>
            <person name="Waller R.F."/>
            <person name="Patron N.J."/>
            <person name="Cherry J.M."/>
            <person name="Stover N.A."/>
            <person name="Krieger C.J."/>
            <person name="del Toro C."/>
            <person name="Ryder H.F."/>
            <person name="Williamson S.C."/>
            <person name="Barbeau R.A."/>
            <person name="Hamilton E.P."/>
            <person name="Orias E."/>
        </authorList>
    </citation>
    <scope>NUCLEOTIDE SEQUENCE [LARGE SCALE GENOMIC DNA]</scope>
    <source>
        <strain evidence="4">SB210</strain>
    </source>
</reference>
<protein>
    <submittedName>
        <fullName evidence="3">Transmembrane protein, putative</fullName>
    </submittedName>
</protein>
<proteinExistence type="predicted"/>
<dbReference type="GeneID" id="7824952"/>